<dbReference type="Proteomes" id="UP000316649">
    <property type="component" value="Unassembled WGS sequence"/>
</dbReference>
<name>A0A558DN41_9GAMM</name>
<evidence type="ECO:0000313" key="1">
    <source>
        <dbReference type="EMBL" id="TVO74864.1"/>
    </source>
</evidence>
<proteinExistence type="predicted"/>
<gene>
    <name evidence="1" type="ORF">FHP88_10240</name>
</gene>
<accession>A0A558DN41</accession>
<sequence>MSKGWVPDRVDQITADGVSIYIYDDHTRLLLFSNVQQSNLQEIIQRVRRAEGENILTVAEKLSALISDFAVLPPFQGDRRLSVIAQMAVWFAGFSLSLINSHALEHESLVIFRLVDLEHHESTFHLAHLAWPDVMDRMRVESRLARMAKSLRKDLLGSN</sequence>
<reference evidence="1 2" key="1">
    <citation type="submission" date="2019-07" db="EMBL/GenBank/DDBJ databases">
        <title>The pathways for chlorine oxyanion respiration interact through the shared metabolite chlorate.</title>
        <authorList>
            <person name="Barnum T.P."/>
            <person name="Cheng Y."/>
            <person name="Hill K.A."/>
            <person name="Lucas L.N."/>
            <person name="Carlson H.K."/>
            <person name="Coates J.D."/>
        </authorList>
    </citation>
    <scope>NUCLEOTIDE SEQUENCE [LARGE SCALE GENOMIC DNA]</scope>
    <source>
        <strain evidence="1 2">BK-1</strain>
    </source>
</reference>
<dbReference type="EMBL" id="VMNH01000010">
    <property type="protein sequence ID" value="TVO74864.1"/>
    <property type="molecule type" value="Genomic_DNA"/>
</dbReference>
<keyword evidence="2" id="KW-1185">Reference proteome</keyword>
<dbReference type="OrthoDB" id="7060819at2"/>
<protein>
    <submittedName>
        <fullName evidence="1">Uncharacterized protein</fullName>
    </submittedName>
</protein>
<evidence type="ECO:0000313" key="2">
    <source>
        <dbReference type="Proteomes" id="UP000316649"/>
    </source>
</evidence>
<organism evidence="1 2">
    <name type="scientific">Sedimenticola selenatireducens</name>
    <dbReference type="NCBI Taxonomy" id="191960"/>
    <lineage>
        <taxon>Bacteria</taxon>
        <taxon>Pseudomonadati</taxon>
        <taxon>Pseudomonadota</taxon>
        <taxon>Gammaproteobacteria</taxon>
        <taxon>Chromatiales</taxon>
        <taxon>Sedimenticolaceae</taxon>
        <taxon>Sedimenticola</taxon>
    </lineage>
</organism>
<comment type="caution">
    <text evidence="1">The sequence shown here is derived from an EMBL/GenBank/DDBJ whole genome shotgun (WGS) entry which is preliminary data.</text>
</comment>
<dbReference type="AlphaFoldDB" id="A0A558DN41"/>